<reference evidence="2" key="1">
    <citation type="journal article" date="2016" name="Nat. Biotechnol.">
        <title>Sequencing wild and cultivated cassava and related species reveals extensive interspecific hybridization and genetic diversity.</title>
        <authorList>
            <person name="Bredeson J.V."/>
            <person name="Lyons J.B."/>
            <person name="Prochnik S.E."/>
            <person name="Wu G.A."/>
            <person name="Ha C.M."/>
            <person name="Edsinger-Gonzales E."/>
            <person name="Grimwood J."/>
            <person name="Schmutz J."/>
            <person name="Rabbi I.Y."/>
            <person name="Egesi C."/>
            <person name="Nauluvula P."/>
            <person name="Lebot V."/>
            <person name="Ndunguru J."/>
            <person name="Mkamilo G."/>
            <person name="Bart R.S."/>
            <person name="Setter T.L."/>
            <person name="Gleadow R.M."/>
            <person name="Kulakow P."/>
            <person name="Ferguson M.E."/>
            <person name="Rounsley S."/>
            <person name="Rokhsar D.S."/>
        </authorList>
    </citation>
    <scope>NUCLEOTIDE SEQUENCE [LARGE SCALE GENOMIC DNA]</scope>
    <source>
        <strain evidence="2">cv. AM560-2</strain>
    </source>
</reference>
<accession>A0ACB7GY91</accession>
<sequence>MAAARERNDNSYEDGGGFGKFRKRPFRRVQATPYDRPPTAIRNPSHASNTNNNNGWLSKLVDPAQRLITSSAHRFFASMFRKRLPPPPPPQPPEPEAHGGAPDEQKETIPKDPPGIRGSATNEIDNPDNSFDKGGLTKLELILKQKTFTRSEIDRLTALLQSRTVDADLGNQEKKSEVIPSEGFLSLDRKEFPHTPIKDNGLESHPISTPNVSSSVLDEDVASPAELAKAYMGSRPSKISPSVLGLSSRAVGEHSIVQIDRPVPSKSTIMSVVPRSSGRVTSAENGFVTPRSHGRSAIYSMARTPYSRVHSSSTLQGAGSETNVLGLPSFSSPSIWENSRFSGSKQRALKRRSSVLENDIGSVGPIRRIRQKSNLLPSSSSLSIRGSSLGSDSAQLLSSSQKLAIASEGSVENGDTGIHGSSFAHVPSKSSEMASKILQQLDMLVSSREKSPTKLSPSMLRGPALRSLENVDSSKFLETVQDNNKTDVKYETSQPDVRDSLSQKQDRVEENGHKKLAVSYEKSASAVNGTNPANLVNNVSDQKTVSFPMVNSVAQPPTQKKWAFQMSAHEDDLELDDDENFDRSTSAMLAEEKQKLDTALPESKASSAEAITSEKPAAFLQFKSQASAIFNQNPPVASGGSAGTEKNSGFSVPAAAPLPNATVQQAVVDKQATVTSDKASSPNESSAALPIFNFGDKVVSQKEPNGVPPKSNFSSGTGSVVPQMTFASNSQVASETTGLKFDTSNPRSESPSSFAFNAVDATKPGLKEPESDKTDSCNSLKAGVFFSSNETLSSTVSTSSLAKQGIISFGVGSNPSIVNGNGSLADSTRSFSSPPTVVPDNISVQNSSISYNSSGITPAMIAASSNATNISKISASASAPSLESGSAFKFGSSSTSTSSISATTGVGLTEIKKETNFVNLVSAPFSSTSSVTTSTGGSLFGGTSTAMTSTGSNILDGTSSAVVSSGSSSFCGTSTSVTITGSSIFSFNAGSNTSTAAASATQGFNPFSAGTAPASGAGSLLAATTQSMPIQFSSSTSFPFGLTASPTFSSGSSLFSSPNNMNKLFSSGATFGLTSTSSDANTVGSTTSSMSTGFGSTWQTPKSPIFNSASSSTGFAFGASSSSSASSTTSVMFGSSTNASSDSVFSFSSPAASTPPQPVFGNTNPAFTFGSSPSGNSDQMNMEDSMAEDTVQTTTSAVPVFGQQPVAPPSSSFVFGCTAPSTANQFGSAAPSGGNQFGSTAPSGANPFQFGSQSNLAVSQNQSPFQASGSLEFNARGSFSLGTGGSDKSGRKFVRVRKTQRKK</sequence>
<evidence type="ECO:0000313" key="2">
    <source>
        <dbReference type="Proteomes" id="UP000091857"/>
    </source>
</evidence>
<proteinExistence type="predicted"/>
<dbReference type="Proteomes" id="UP000091857">
    <property type="component" value="Chromosome 10"/>
</dbReference>
<protein>
    <submittedName>
        <fullName evidence="1">Uncharacterized protein</fullName>
    </submittedName>
</protein>
<gene>
    <name evidence="1" type="ORF">MANES_10G059500v8</name>
</gene>
<dbReference type="EMBL" id="CM004396">
    <property type="protein sequence ID" value="KAG8645362.1"/>
    <property type="molecule type" value="Genomic_DNA"/>
</dbReference>
<evidence type="ECO:0000313" key="1">
    <source>
        <dbReference type="EMBL" id="KAG8645362.1"/>
    </source>
</evidence>
<comment type="caution">
    <text evidence="1">The sequence shown here is derived from an EMBL/GenBank/DDBJ whole genome shotgun (WGS) entry which is preliminary data.</text>
</comment>
<keyword evidence="2" id="KW-1185">Reference proteome</keyword>
<name>A0ACB7GY91_MANES</name>
<organism evidence="1 2">
    <name type="scientific">Manihot esculenta</name>
    <name type="common">Cassava</name>
    <name type="synonym">Jatropha manihot</name>
    <dbReference type="NCBI Taxonomy" id="3983"/>
    <lineage>
        <taxon>Eukaryota</taxon>
        <taxon>Viridiplantae</taxon>
        <taxon>Streptophyta</taxon>
        <taxon>Embryophyta</taxon>
        <taxon>Tracheophyta</taxon>
        <taxon>Spermatophyta</taxon>
        <taxon>Magnoliopsida</taxon>
        <taxon>eudicotyledons</taxon>
        <taxon>Gunneridae</taxon>
        <taxon>Pentapetalae</taxon>
        <taxon>rosids</taxon>
        <taxon>fabids</taxon>
        <taxon>Malpighiales</taxon>
        <taxon>Euphorbiaceae</taxon>
        <taxon>Crotonoideae</taxon>
        <taxon>Manihoteae</taxon>
        <taxon>Manihot</taxon>
    </lineage>
</organism>